<dbReference type="EMBL" id="JAWWNJ010000016">
    <property type="protein sequence ID" value="KAK7039892.1"/>
    <property type="molecule type" value="Genomic_DNA"/>
</dbReference>
<proteinExistence type="predicted"/>
<evidence type="ECO:0000313" key="1">
    <source>
        <dbReference type="EMBL" id="KAK7039892.1"/>
    </source>
</evidence>
<protein>
    <submittedName>
        <fullName evidence="1">Uncharacterized protein</fullName>
    </submittedName>
</protein>
<keyword evidence="2" id="KW-1185">Reference proteome</keyword>
<name>A0AAW0CMF7_9AGAR</name>
<dbReference type="AlphaFoldDB" id="A0AAW0CMF7"/>
<gene>
    <name evidence="1" type="ORF">R3P38DRAFT_2770025</name>
</gene>
<organism evidence="1 2">
    <name type="scientific">Favolaschia claudopus</name>
    <dbReference type="NCBI Taxonomy" id="2862362"/>
    <lineage>
        <taxon>Eukaryota</taxon>
        <taxon>Fungi</taxon>
        <taxon>Dikarya</taxon>
        <taxon>Basidiomycota</taxon>
        <taxon>Agaricomycotina</taxon>
        <taxon>Agaricomycetes</taxon>
        <taxon>Agaricomycetidae</taxon>
        <taxon>Agaricales</taxon>
        <taxon>Marasmiineae</taxon>
        <taxon>Mycenaceae</taxon>
        <taxon>Favolaschia</taxon>
    </lineage>
</organism>
<sequence>MEGGRDVAVNHVVLVRFGCLLAIGSGTFRTLLFTTTIGDCERCAALRVELIICLLDTRDVGERSGAIGATLRPEEIQRLDLYSRRRAYLTHLTTLRFSPVFPPSILASRPETDAIKYTEKRRPCSRLPVAPCDLIGGLCIADSTPTDAQLLWSASLRCRPGGRVYRLYISLQRAVSNRTSSTLVTSLLRKADNVASTSGVADWSFSGPAKGLSRSSKFLSDAENCRVMLRRHQKCDALLRAWWGTFLSLNIRSLSKKDQIDLTHYKISNSATALWPVPRSTSLSTTTTFPHVKFVVYRRQAGNEPKFFGVASVCFKLAFIFDLHRDYMRRSREMHITTLSVKAEFERLVFAGIPRLYRYYTLSHLTDRNYAPPHPISRVLQNGHQDYNNFVSARDYAPPHPIPVYFNSNAETMPVSCQCEPMPI</sequence>
<reference evidence="1 2" key="1">
    <citation type="journal article" date="2024" name="J Genomics">
        <title>Draft genome sequencing and assembly of Favolaschia claudopus CIRM-BRFM 2984 isolated from oak limbs.</title>
        <authorList>
            <person name="Navarro D."/>
            <person name="Drula E."/>
            <person name="Chaduli D."/>
            <person name="Cazenave R."/>
            <person name="Ahrendt S."/>
            <person name="Wang J."/>
            <person name="Lipzen A."/>
            <person name="Daum C."/>
            <person name="Barry K."/>
            <person name="Grigoriev I.V."/>
            <person name="Favel A."/>
            <person name="Rosso M.N."/>
            <person name="Martin F."/>
        </authorList>
    </citation>
    <scope>NUCLEOTIDE SEQUENCE [LARGE SCALE GENOMIC DNA]</scope>
    <source>
        <strain evidence="1 2">CIRM-BRFM 2984</strain>
    </source>
</reference>
<evidence type="ECO:0000313" key="2">
    <source>
        <dbReference type="Proteomes" id="UP001362999"/>
    </source>
</evidence>
<accession>A0AAW0CMF7</accession>
<comment type="caution">
    <text evidence="1">The sequence shown here is derived from an EMBL/GenBank/DDBJ whole genome shotgun (WGS) entry which is preliminary data.</text>
</comment>
<dbReference type="Proteomes" id="UP001362999">
    <property type="component" value="Unassembled WGS sequence"/>
</dbReference>